<accession>A0A1E3B4T1</accession>
<feature type="domain" description="DUF8212" evidence="1">
    <location>
        <begin position="10"/>
        <end position="47"/>
    </location>
</feature>
<reference evidence="3 4" key="1">
    <citation type="journal article" date="2016" name="BMC Genomics">
        <title>Comparative genomic and transcriptomic analyses of the Fuzhuan brick tea-fermentation fungus Aspergillus cristatus.</title>
        <authorList>
            <person name="Ge Y."/>
            <person name="Wang Y."/>
            <person name="Liu Y."/>
            <person name="Tan Y."/>
            <person name="Ren X."/>
            <person name="Zhang X."/>
            <person name="Hyde K.D."/>
            <person name="Liu Y."/>
            <person name="Liu Z."/>
        </authorList>
    </citation>
    <scope>NUCLEOTIDE SEQUENCE [LARGE SCALE GENOMIC DNA]</scope>
    <source>
        <strain evidence="3 4">GZAAS20.1005</strain>
    </source>
</reference>
<dbReference type="AlphaFoldDB" id="A0A1E3B4T1"/>
<gene>
    <name evidence="3" type="ORF">SI65_08404</name>
    <name evidence="2" type="ORF">SI65_10328</name>
</gene>
<evidence type="ECO:0000313" key="3">
    <source>
        <dbReference type="EMBL" id="ODM15970.1"/>
    </source>
</evidence>
<dbReference type="Proteomes" id="UP000094569">
    <property type="component" value="Unassembled WGS sequence"/>
</dbReference>
<dbReference type="InterPro" id="IPR058525">
    <property type="entry name" value="DUF8212"/>
</dbReference>
<evidence type="ECO:0000259" key="1">
    <source>
        <dbReference type="Pfam" id="PF26640"/>
    </source>
</evidence>
<protein>
    <recommendedName>
        <fullName evidence="1">DUF8212 domain-containing protein</fullName>
    </recommendedName>
</protein>
<dbReference type="PANTHER" id="PTHR10622">
    <property type="entry name" value="HET DOMAIN-CONTAINING PROTEIN"/>
    <property type="match status" value="1"/>
</dbReference>
<dbReference type="EMBL" id="JXNT01000013">
    <property type="protein sequence ID" value="ODM15970.1"/>
    <property type="molecule type" value="Genomic_DNA"/>
</dbReference>
<evidence type="ECO:0000313" key="2">
    <source>
        <dbReference type="EMBL" id="ODM14249.1"/>
    </source>
</evidence>
<comment type="caution">
    <text evidence="3">The sequence shown here is derived from an EMBL/GenBank/DDBJ whole genome shotgun (WGS) entry which is preliminary data.</text>
</comment>
<dbReference type="VEuPathDB" id="FungiDB:SI65_10328"/>
<dbReference type="STRING" id="573508.A0A1E3B4T1"/>
<dbReference type="OrthoDB" id="674604at2759"/>
<sequence length="141" mass="15938">MPLLYGERDRAFIRLQEEIMRQSDDQSIVAWCGPDADSNSLHGLLASLPRQFASSRDFVSYENWEDLSPYSMINSGLQIGFYLKKHSDEEDIYIATLNCPQPSYEDGSFLGIFLKKLSSGDEQYAPVNVQKSGCVQDDRGN</sequence>
<organism evidence="3 4">
    <name type="scientific">Aspergillus cristatus</name>
    <name type="common">Chinese Fuzhuan brick tea-fermentation fungus</name>
    <name type="synonym">Eurotium cristatum</name>
    <dbReference type="NCBI Taxonomy" id="573508"/>
    <lineage>
        <taxon>Eukaryota</taxon>
        <taxon>Fungi</taxon>
        <taxon>Dikarya</taxon>
        <taxon>Ascomycota</taxon>
        <taxon>Pezizomycotina</taxon>
        <taxon>Eurotiomycetes</taxon>
        <taxon>Eurotiomycetidae</taxon>
        <taxon>Eurotiales</taxon>
        <taxon>Aspergillaceae</taxon>
        <taxon>Aspergillus</taxon>
        <taxon>Aspergillus subgen. Aspergillus</taxon>
    </lineage>
</organism>
<evidence type="ECO:0000313" key="4">
    <source>
        <dbReference type="Proteomes" id="UP000094569"/>
    </source>
</evidence>
<dbReference type="EMBL" id="JXNT01000032">
    <property type="protein sequence ID" value="ODM14249.1"/>
    <property type="molecule type" value="Genomic_DNA"/>
</dbReference>
<dbReference type="PANTHER" id="PTHR10622:SF10">
    <property type="entry name" value="HET DOMAIN-CONTAINING PROTEIN"/>
    <property type="match status" value="1"/>
</dbReference>
<name>A0A1E3B4T1_ASPCR</name>
<dbReference type="VEuPathDB" id="FungiDB:SI65_08404"/>
<proteinExistence type="predicted"/>
<dbReference type="Pfam" id="PF26640">
    <property type="entry name" value="DUF8212"/>
    <property type="match status" value="1"/>
</dbReference>
<keyword evidence="4" id="KW-1185">Reference proteome</keyword>